<evidence type="ECO:0000313" key="7">
    <source>
        <dbReference type="EMBL" id="CAF4022671.1"/>
    </source>
</evidence>
<dbReference type="EMBL" id="CAJNOM010000339">
    <property type="protein sequence ID" value="CAF1372036.1"/>
    <property type="molecule type" value="Genomic_DNA"/>
</dbReference>
<dbReference type="EMBL" id="CAJNOM010000338">
    <property type="protein sequence ID" value="CAF1371030.1"/>
    <property type="molecule type" value="Genomic_DNA"/>
</dbReference>
<feature type="chain" id="PRO_5036227849" evidence="2">
    <location>
        <begin position="21"/>
        <end position="106"/>
    </location>
</feature>
<sequence>MRRIFGILIVLLLTIQLTFASRCECQCCVGNGCSPGPVGSYSVFLFCTTSSCSPGECTAQYYKDCPQPNGAGITQAVCRNGNARLSPSLFIFAGITSIILMMKNKL</sequence>
<evidence type="ECO:0000313" key="4">
    <source>
        <dbReference type="EMBL" id="CAF1306525.1"/>
    </source>
</evidence>
<dbReference type="Proteomes" id="UP000663844">
    <property type="component" value="Unassembled WGS sequence"/>
</dbReference>
<comment type="caution">
    <text evidence="6">The sequence shown here is derived from an EMBL/GenBank/DDBJ whole genome shotgun (WGS) entry which is preliminary data.</text>
</comment>
<dbReference type="OrthoDB" id="10077547at2759"/>
<keyword evidence="2" id="KW-0732">Signal</keyword>
<feature type="signal peptide" evidence="2">
    <location>
        <begin position="1"/>
        <end position="20"/>
    </location>
</feature>
<feature type="transmembrane region" description="Helical" evidence="1">
    <location>
        <begin position="85"/>
        <end position="102"/>
    </location>
</feature>
<keyword evidence="1" id="KW-0812">Transmembrane</keyword>
<dbReference type="AlphaFoldDB" id="A0A815IZ19"/>
<dbReference type="EMBL" id="CAJNOI010000077">
    <property type="protein sequence ID" value="CAF1011682.1"/>
    <property type="molecule type" value="Genomic_DNA"/>
</dbReference>
<evidence type="ECO:0000256" key="2">
    <source>
        <dbReference type="SAM" id="SignalP"/>
    </source>
</evidence>
<keyword evidence="1" id="KW-0472">Membrane</keyword>
<evidence type="ECO:0000313" key="8">
    <source>
        <dbReference type="Proteomes" id="UP000663832"/>
    </source>
</evidence>
<evidence type="ECO:0000256" key="1">
    <source>
        <dbReference type="SAM" id="Phobius"/>
    </source>
</evidence>
<keyword evidence="8" id="KW-1185">Reference proteome</keyword>
<dbReference type="Proteomes" id="UP000663877">
    <property type="component" value="Unassembled WGS sequence"/>
</dbReference>
<dbReference type="EMBL" id="CAJNOG010000588">
    <property type="protein sequence ID" value="CAF1306525.1"/>
    <property type="molecule type" value="Genomic_DNA"/>
</dbReference>
<dbReference type="Proteomes" id="UP000663845">
    <property type="component" value="Unassembled WGS sequence"/>
</dbReference>
<evidence type="ECO:0000313" key="3">
    <source>
        <dbReference type="EMBL" id="CAF1011682.1"/>
    </source>
</evidence>
<evidence type="ECO:0000313" key="6">
    <source>
        <dbReference type="EMBL" id="CAF1372036.1"/>
    </source>
</evidence>
<evidence type="ECO:0000313" key="5">
    <source>
        <dbReference type="EMBL" id="CAF1371030.1"/>
    </source>
</evidence>
<proteinExistence type="predicted"/>
<dbReference type="EMBL" id="CAJOAZ010003687">
    <property type="protein sequence ID" value="CAF4022671.1"/>
    <property type="molecule type" value="Genomic_DNA"/>
</dbReference>
<keyword evidence="1" id="KW-1133">Transmembrane helix</keyword>
<protein>
    <submittedName>
        <fullName evidence="6">Uncharacterized protein</fullName>
    </submittedName>
</protein>
<name>A0A815IZ19_9BILA</name>
<reference evidence="6" key="1">
    <citation type="submission" date="2021-02" db="EMBL/GenBank/DDBJ databases">
        <authorList>
            <person name="Nowell W R."/>
        </authorList>
    </citation>
    <scope>NUCLEOTIDE SEQUENCE</scope>
</reference>
<organism evidence="6 8">
    <name type="scientific">Adineta steineri</name>
    <dbReference type="NCBI Taxonomy" id="433720"/>
    <lineage>
        <taxon>Eukaryota</taxon>
        <taxon>Metazoa</taxon>
        <taxon>Spiralia</taxon>
        <taxon>Gnathifera</taxon>
        <taxon>Rotifera</taxon>
        <taxon>Eurotatoria</taxon>
        <taxon>Bdelloidea</taxon>
        <taxon>Adinetida</taxon>
        <taxon>Adinetidae</taxon>
        <taxon>Adineta</taxon>
    </lineage>
</organism>
<gene>
    <name evidence="3" type="ORF">BJG266_LOCUS16502</name>
    <name evidence="4" type="ORF">JYZ213_LOCUS32611</name>
    <name evidence="7" type="ORF">OXD698_LOCUS30797</name>
    <name evidence="5" type="ORF">QVE165_LOCUS35108</name>
    <name evidence="6" type="ORF">QVE165_LOCUS35161</name>
</gene>
<accession>A0A815IZ19</accession>
<dbReference type="Proteomes" id="UP000663832">
    <property type="component" value="Unassembled WGS sequence"/>
</dbReference>